<evidence type="ECO:0000313" key="4">
    <source>
        <dbReference type="Proteomes" id="UP000603200"/>
    </source>
</evidence>
<protein>
    <recommendedName>
        <fullName evidence="2">DUF1023 domain-containing protein</fullName>
    </recommendedName>
</protein>
<feature type="region of interest" description="Disordered" evidence="1">
    <location>
        <begin position="167"/>
        <end position="192"/>
    </location>
</feature>
<comment type="caution">
    <text evidence="3">The sequence shown here is derived from an EMBL/GenBank/DDBJ whole genome shotgun (WGS) entry which is preliminary data.</text>
</comment>
<dbReference type="InterPro" id="IPR029058">
    <property type="entry name" value="AB_hydrolase_fold"/>
</dbReference>
<feature type="domain" description="DUF1023" evidence="2">
    <location>
        <begin position="304"/>
        <end position="468"/>
    </location>
</feature>
<evidence type="ECO:0000256" key="1">
    <source>
        <dbReference type="SAM" id="MobiDB-lite"/>
    </source>
</evidence>
<dbReference type="EMBL" id="BOMN01000017">
    <property type="protein sequence ID" value="GIE18282.1"/>
    <property type="molecule type" value="Genomic_DNA"/>
</dbReference>
<accession>A0ABQ3ZIC9</accession>
<evidence type="ECO:0000313" key="3">
    <source>
        <dbReference type="EMBL" id="GIE18282.1"/>
    </source>
</evidence>
<dbReference type="SUPFAM" id="SSF53474">
    <property type="entry name" value="alpha/beta-Hydrolases"/>
    <property type="match status" value="1"/>
</dbReference>
<organism evidence="3 4">
    <name type="scientific">Winogradskya humida</name>
    <dbReference type="NCBI Taxonomy" id="113566"/>
    <lineage>
        <taxon>Bacteria</taxon>
        <taxon>Bacillati</taxon>
        <taxon>Actinomycetota</taxon>
        <taxon>Actinomycetes</taxon>
        <taxon>Micromonosporales</taxon>
        <taxon>Micromonosporaceae</taxon>
        <taxon>Winogradskya</taxon>
    </lineage>
</organism>
<name>A0ABQ3ZIC9_9ACTN</name>
<proteinExistence type="predicted"/>
<evidence type="ECO:0000259" key="2">
    <source>
        <dbReference type="Pfam" id="PF06259"/>
    </source>
</evidence>
<reference evidence="3 4" key="1">
    <citation type="submission" date="2021-01" db="EMBL/GenBank/DDBJ databases">
        <title>Whole genome shotgun sequence of Actinoplanes humidus NBRC 14915.</title>
        <authorList>
            <person name="Komaki H."/>
            <person name="Tamura T."/>
        </authorList>
    </citation>
    <scope>NUCLEOTIDE SEQUENCE [LARGE SCALE GENOMIC DNA]</scope>
    <source>
        <strain evidence="3 4">NBRC 14915</strain>
    </source>
</reference>
<sequence length="548" mass="57525">MTVTLDVVMGTDPGRIDAEAYAWEAMAGALDDATGSLIGATRDLGTVWSAGAAAEAAAREATLLRAEASNAVLPCRAVARALHEHAATIRALQDTVTGIAAEAKVGGYRVDLSSGVVDAAEGVYERASALHCMPQRIDGYVHQLQGIVDRAAESDARTSAAITAGLPERRNGFGSAPAATVSEDQVRARQGRPPAEVNRWWLGLSPERQDQAIRDFPQLVGALDGVPCRDRDAANRRWLSRRLADLDAAQDALRNRLPHVRPRSGDDYGLWRRLRAIGKELDGLAAVRGGLERAGAQGLLLGLDTAGDGRAVIAVGDPDAATHAAVWVPGLGTTIGNTRGNVERMVQLQREASRAGESVATVYWLGYNAPEPLSVAGSDRSRAGAAPYAAFMQGLRATHEGKPGHLVAMGHSYGSTVVGEAALTGRLPVDDIVTQGSPGVHTDLAATLTPDPRHVWIGSSPTDPVSATGGPVMVPIVGSFLAALYDGVHGPSPQAAEFGANEYDADTFFHLRYWDPGSDSLRNQAAIVSGDYSAVDLEHGQAPPDWPG</sequence>
<dbReference type="RefSeq" id="WP_203835552.1">
    <property type="nucleotide sequence ID" value="NZ_BAAATV010000004.1"/>
</dbReference>
<keyword evidence="4" id="KW-1185">Reference proteome</keyword>
<gene>
    <name evidence="3" type="ORF">Ahu01nite_013840</name>
</gene>
<dbReference type="InterPro" id="IPR010427">
    <property type="entry name" value="DUF1023"/>
</dbReference>
<dbReference type="Pfam" id="PF06259">
    <property type="entry name" value="Abhydrolase_8"/>
    <property type="match status" value="1"/>
</dbReference>
<dbReference type="Proteomes" id="UP000603200">
    <property type="component" value="Unassembled WGS sequence"/>
</dbReference>